<feature type="transmembrane region" description="Helical" evidence="6">
    <location>
        <begin position="36"/>
        <end position="57"/>
    </location>
</feature>
<dbReference type="GO" id="GO:0005886">
    <property type="term" value="C:plasma membrane"/>
    <property type="evidence" value="ECO:0007669"/>
    <property type="project" value="UniProtKB-SubCell"/>
</dbReference>
<dbReference type="PANTHER" id="PTHR30561:SF9">
    <property type="entry name" value="4-AMINO-4-DEOXY-L-ARABINOSE-PHOSPHOUNDECAPRENOL FLIPPASE SUBUNIT ARNF-RELATED"/>
    <property type="match status" value="1"/>
</dbReference>
<evidence type="ECO:0000256" key="1">
    <source>
        <dbReference type="ARBA" id="ARBA00004651"/>
    </source>
</evidence>
<keyword evidence="3 6" id="KW-0812">Transmembrane</keyword>
<dbReference type="Proteomes" id="UP000824132">
    <property type="component" value="Unassembled WGS sequence"/>
</dbReference>
<feature type="transmembrane region" description="Helical" evidence="6">
    <location>
        <begin position="91"/>
        <end position="112"/>
    </location>
</feature>
<dbReference type="Gene3D" id="1.10.3730.20">
    <property type="match status" value="2"/>
</dbReference>
<sequence length="287" mass="31165">MAYFILALSVLFMGAQSVIGAQYNRLNEGRRGTAAMYNLLLLSGAVCVYAVSSCIQFEFHAQTLWFSLGFGACFALTQCGFILALKRGPVALTSLMMQLSLIGTVIYGFIFWDEKATAISVVGLVLVVISLVLCLCGQKKGGKANWAWFGFAMLMFLGNAGCSIVQKSQQLAYDGNYKNMFMLFAMIFSLSITAVMFFVGDKTDAVAILRKSWFYPVLTGILNALMNLFVMIMANLLPSSVVYPVISVGGLILTALASLLLFKEKLRPAQWAGMGLGCVSVILLAVF</sequence>
<dbReference type="AlphaFoldDB" id="A0A9D2D019"/>
<feature type="transmembrane region" description="Helical" evidence="6">
    <location>
        <begin position="119"/>
        <end position="140"/>
    </location>
</feature>
<organism evidence="7 8">
    <name type="scientific">Candidatus Borkfalkia avistercoris</name>
    <dbReference type="NCBI Taxonomy" id="2838504"/>
    <lineage>
        <taxon>Bacteria</taxon>
        <taxon>Bacillati</taxon>
        <taxon>Bacillota</taxon>
        <taxon>Clostridia</taxon>
        <taxon>Christensenellales</taxon>
        <taxon>Christensenellaceae</taxon>
        <taxon>Candidatus Borkfalkia</taxon>
    </lineage>
</organism>
<dbReference type="InterPro" id="IPR000390">
    <property type="entry name" value="Small_drug/metabolite_transptr"/>
</dbReference>
<evidence type="ECO:0000256" key="6">
    <source>
        <dbReference type="SAM" id="Phobius"/>
    </source>
</evidence>
<proteinExistence type="predicted"/>
<feature type="transmembrane region" description="Helical" evidence="6">
    <location>
        <begin position="177"/>
        <end position="200"/>
    </location>
</feature>
<dbReference type="GO" id="GO:0022857">
    <property type="term" value="F:transmembrane transporter activity"/>
    <property type="evidence" value="ECO:0007669"/>
    <property type="project" value="InterPro"/>
</dbReference>
<dbReference type="PANTHER" id="PTHR30561">
    <property type="entry name" value="SMR FAMILY PROTON-DEPENDENT DRUG EFFLUX TRANSPORTER SUGE"/>
    <property type="match status" value="1"/>
</dbReference>
<gene>
    <name evidence="7" type="ORF">H9727_06455</name>
</gene>
<keyword evidence="5 6" id="KW-0472">Membrane</keyword>
<evidence type="ECO:0000256" key="4">
    <source>
        <dbReference type="ARBA" id="ARBA00022989"/>
    </source>
</evidence>
<dbReference type="InterPro" id="IPR037185">
    <property type="entry name" value="EmrE-like"/>
</dbReference>
<feature type="transmembrane region" description="Helical" evidence="6">
    <location>
        <begin position="64"/>
        <end position="85"/>
    </location>
</feature>
<evidence type="ECO:0000256" key="5">
    <source>
        <dbReference type="ARBA" id="ARBA00023136"/>
    </source>
</evidence>
<feature type="transmembrane region" description="Helical" evidence="6">
    <location>
        <begin position="241"/>
        <end position="262"/>
    </location>
</feature>
<dbReference type="EMBL" id="DXCL01000039">
    <property type="protein sequence ID" value="HIZ03912.1"/>
    <property type="molecule type" value="Genomic_DNA"/>
</dbReference>
<comment type="caution">
    <text evidence="7">The sequence shown here is derived from an EMBL/GenBank/DDBJ whole genome shotgun (WGS) entry which is preliminary data.</text>
</comment>
<evidence type="ECO:0000256" key="2">
    <source>
        <dbReference type="ARBA" id="ARBA00022475"/>
    </source>
</evidence>
<feature type="transmembrane region" description="Helical" evidence="6">
    <location>
        <begin position="146"/>
        <end position="165"/>
    </location>
</feature>
<reference evidence="7" key="1">
    <citation type="journal article" date="2021" name="PeerJ">
        <title>Extensive microbial diversity within the chicken gut microbiome revealed by metagenomics and culture.</title>
        <authorList>
            <person name="Gilroy R."/>
            <person name="Ravi A."/>
            <person name="Getino M."/>
            <person name="Pursley I."/>
            <person name="Horton D.L."/>
            <person name="Alikhan N.F."/>
            <person name="Baker D."/>
            <person name="Gharbi K."/>
            <person name="Hall N."/>
            <person name="Watson M."/>
            <person name="Adriaenssens E.M."/>
            <person name="Foster-Nyarko E."/>
            <person name="Jarju S."/>
            <person name="Secka A."/>
            <person name="Antonio M."/>
            <person name="Oren A."/>
            <person name="Chaudhuri R.R."/>
            <person name="La Ragione R."/>
            <person name="Hildebrand F."/>
            <person name="Pallen M.J."/>
        </authorList>
    </citation>
    <scope>NUCLEOTIDE SEQUENCE</scope>
    <source>
        <strain evidence="7">CHK187-5294</strain>
    </source>
</reference>
<keyword evidence="4 6" id="KW-1133">Transmembrane helix</keyword>
<name>A0A9D2D019_9FIRM</name>
<accession>A0A9D2D019</accession>
<comment type="subcellular location">
    <subcellularLocation>
        <location evidence="1">Cell membrane</location>
        <topology evidence="1">Multi-pass membrane protein</topology>
    </subcellularLocation>
</comment>
<protein>
    <submittedName>
        <fullName evidence="7">EamA family transporter</fullName>
    </submittedName>
</protein>
<reference evidence="7" key="2">
    <citation type="submission" date="2021-04" db="EMBL/GenBank/DDBJ databases">
        <authorList>
            <person name="Gilroy R."/>
        </authorList>
    </citation>
    <scope>NUCLEOTIDE SEQUENCE</scope>
    <source>
        <strain evidence="7">CHK187-5294</strain>
    </source>
</reference>
<feature type="transmembrane region" description="Helical" evidence="6">
    <location>
        <begin position="212"/>
        <end position="234"/>
    </location>
</feature>
<dbReference type="SUPFAM" id="SSF103481">
    <property type="entry name" value="Multidrug resistance efflux transporter EmrE"/>
    <property type="match status" value="2"/>
</dbReference>
<evidence type="ECO:0000313" key="7">
    <source>
        <dbReference type="EMBL" id="HIZ03912.1"/>
    </source>
</evidence>
<evidence type="ECO:0000256" key="3">
    <source>
        <dbReference type="ARBA" id="ARBA00022692"/>
    </source>
</evidence>
<feature type="transmembrane region" description="Helical" evidence="6">
    <location>
        <begin position="268"/>
        <end position="286"/>
    </location>
</feature>
<evidence type="ECO:0000313" key="8">
    <source>
        <dbReference type="Proteomes" id="UP000824132"/>
    </source>
</evidence>
<keyword evidence="2" id="KW-1003">Cell membrane</keyword>